<dbReference type="Gene3D" id="3.30.60.30">
    <property type="match status" value="1"/>
</dbReference>
<reference evidence="2 3" key="1">
    <citation type="journal article" date="2007" name="Nature">
        <title>Evolution of genes and genomes on the Drosophila phylogeny.</title>
        <authorList>
            <consortium name="Drosophila 12 Genomes Consortium"/>
            <person name="Clark A.G."/>
            <person name="Eisen M.B."/>
            <person name="Smith D.R."/>
            <person name="Bergman C.M."/>
            <person name="Oliver B."/>
            <person name="Markow T.A."/>
            <person name="Kaufman T.C."/>
            <person name="Kellis M."/>
            <person name="Gelbart W."/>
            <person name="Iyer V.N."/>
            <person name="Pollard D.A."/>
            <person name="Sackton T.B."/>
            <person name="Larracuente A.M."/>
            <person name="Singh N.D."/>
            <person name="Abad J.P."/>
            <person name="Abt D.N."/>
            <person name="Adryan B."/>
            <person name="Aguade M."/>
            <person name="Akashi H."/>
            <person name="Anderson W.W."/>
            <person name="Aquadro C.F."/>
            <person name="Ardell D.H."/>
            <person name="Arguello R."/>
            <person name="Artieri C.G."/>
            <person name="Barbash D.A."/>
            <person name="Barker D."/>
            <person name="Barsanti P."/>
            <person name="Batterham P."/>
            <person name="Batzoglou S."/>
            <person name="Begun D."/>
            <person name="Bhutkar A."/>
            <person name="Blanco E."/>
            <person name="Bosak S.A."/>
            <person name="Bradley R.K."/>
            <person name="Brand A.D."/>
            <person name="Brent M.R."/>
            <person name="Brooks A.N."/>
            <person name="Brown R.H."/>
            <person name="Butlin R.K."/>
            <person name="Caggese C."/>
            <person name="Calvi B.R."/>
            <person name="Bernardo de Carvalho A."/>
            <person name="Caspi A."/>
            <person name="Castrezana S."/>
            <person name="Celniker S.E."/>
            <person name="Chang J.L."/>
            <person name="Chapple C."/>
            <person name="Chatterji S."/>
            <person name="Chinwalla A."/>
            <person name="Civetta A."/>
            <person name="Clifton S.W."/>
            <person name="Comeron J.M."/>
            <person name="Costello J.C."/>
            <person name="Coyne J.A."/>
            <person name="Daub J."/>
            <person name="David R.G."/>
            <person name="Delcher A.L."/>
            <person name="Delehaunty K."/>
            <person name="Do C.B."/>
            <person name="Ebling H."/>
            <person name="Edwards K."/>
            <person name="Eickbush T."/>
            <person name="Evans J.D."/>
            <person name="Filipski A."/>
            <person name="Findeiss S."/>
            <person name="Freyhult E."/>
            <person name="Fulton L."/>
            <person name="Fulton R."/>
            <person name="Garcia A.C."/>
            <person name="Gardiner A."/>
            <person name="Garfield D.A."/>
            <person name="Garvin B.E."/>
            <person name="Gibson G."/>
            <person name="Gilbert D."/>
            <person name="Gnerre S."/>
            <person name="Godfrey J."/>
            <person name="Good R."/>
            <person name="Gotea V."/>
            <person name="Gravely B."/>
            <person name="Greenberg A.J."/>
            <person name="Griffiths-Jones S."/>
            <person name="Gross S."/>
            <person name="Guigo R."/>
            <person name="Gustafson E.A."/>
            <person name="Haerty W."/>
            <person name="Hahn M.W."/>
            <person name="Halligan D.L."/>
            <person name="Halpern A.L."/>
            <person name="Halter G.M."/>
            <person name="Han M.V."/>
            <person name="Heger A."/>
            <person name="Hillier L."/>
            <person name="Hinrichs A.S."/>
            <person name="Holmes I."/>
            <person name="Hoskins R.A."/>
            <person name="Hubisz M.J."/>
            <person name="Hultmark D."/>
            <person name="Huntley M.A."/>
            <person name="Jaffe D.B."/>
            <person name="Jagadeeshan S."/>
            <person name="Jeck W.R."/>
            <person name="Johnson J."/>
            <person name="Jones C.D."/>
            <person name="Jordan W.C."/>
            <person name="Karpen G.H."/>
            <person name="Kataoka E."/>
            <person name="Keightley P.D."/>
            <person name="Kheradpour P."/>
            <person name="Kirkness E.F."/>
            <person name="Koerich L.B."/>
            <person name="Kristiansen K."/>
            <person name="Kudrna D."/>
            <person name="Kulathinal R.J."/>
            <person name="Kumar S."/>
            <person name="Kwok R."/>
            <person name="Lander E."/>
            <person name="Langley C.H."/>
            <person name="Lapoint R."/>
            <person name="Lazzaro B.P."/>
            <person name="Lee S.J."/>
            <person name="Levesque L."/>
            <person name="Li R."/>
            <person name="Lin C.F."/>
            <person name="Lin M.F."/>
            <person name="Lindblad-Toh K."/>
            <person name="Llopart A."/>
            <person name="Long M."/>
            <person name="Low L."/>
            <person name="Lozovsky E."/>
            <person name="Lu J."/>
            <person name="Luo M."/>
            <person name="Machado C.A."/>
            <person name="Makalowski W."/>
            <person name="Marzo M."/>
            <person name="Matsuda M."/>
            <person name="Matzkin L."/>
            <person name="McAllister B."/>
            <person name="McBride C.S."/>
            <person name="McKernan B."/>
            <person name="McKernan K."/>
            <person name="Mendez-Lago M."/>
            <person name="Minx P."/>
            <person name="Mollenhauer M.U."/>
            <person name="Montooth K."/>
            <person name="Mount S.M."/>
            <person name="Mu X."/>
            <person name="Myers E."/>
            <person name="Negre B."/>
            <person name="Newfeld S."/>
            <person name="Nielsen R."/>
            <person name="Noor M.A."/>
            <person name="O'Grady P."/>
            <person name="Pachter L."/>
            <person name="Papaceit M."/>
            <person name="Parisi M.J."/>
            <person name="Parisi M."/>
            <person name="Parts L."/>
            <person name="Pedersen J.S."/>
            <person name="Pesole G."/>
            <person name="Phillippy A.M."/>
            <person name="Ponting C.P."/>
            <person name="Pop M."/>
            <person name="Porcelli D."/>
            <person name="Powell J.R."/>
            <person name="Prohaska S."/>
            <person name="Pruitt K."/>
            <person name="Puig M."/>
            <person name="Quesneville H."/>
            <person name="Ram K.R."/>
            <person name="Rand D."/>
            <person name="Rasmussen M.D."/>
            <person name="Reed L.K."/>
            <person name="Reenan R."/>
            <person name="Reily A."/>
            <person name="Remington K.A."/>
            <person name="Rieger T.T."/>
            <person name="Ritchie M.G."/>
            <person name="Robin C."/>
            <person name="Rogers Y.H."/>
            <person name="Rohde C."/>
            <person name="Rozas J."/>
            <person name="Rubenfield M.J."/>
            <person name="Ruiz A."/>
            <person name="Russo S."/>
            <person name="Salzberg S.L."/>
            <person name="Sanchez-Gracia A."/>
            <person name="Saranga D.J."/>
            <person name="Sato H."/>
            <person name="Schaeffer S.W."/>
            <person name="Schatz M.C."/>
            <person name="Schlenke T."/>
            <person name="Schwartz R."/>
            <person name="Segarra C."/>
            <person name="Singh R.S."/>
            <person name="Sirot L."/>
            <person name="Sirota M."/>
            <person name="Sisneros N.B."/>
            <person name="Smith C.D."/>
            <person name="Smith T.F."/>
            <person name="Spieth J."/>
            <person name="Stage D.E."/>
            <person name="Stark A."/>
            <person name="Stephan W."/>
            <person name="Strausberg R.L."/>
            <person name="Strempel S."/>
            <person name="Sturgill D."/>
            <person name="Sutton G."/>
            <person name="Sutton G.G."/>
            <person name="Tao W."/>
            <person name="Teichmann S."/>
            <person name="Tobari Y.N."/>
            <person name="Tomimura Y."/>
            <person name="Tsolas J.M."/>
            <person name="Valente V.L."/>
            <person name="Venter E."/>
            <person name="Venter J.C."/>
            <person name="Vicario S."/>
            <person name="Vieira F.G."/>
            <person name="Vilella A.J."/>
            <person name="Villasante A."/>
            <person name="Walenz B."/>
            <person name="Wang J."/>
            <person name="Wasserman M."/>
            <person name="Watts T."/>
            <person name="Wilson D."/>
            <person name="Wilson R.K."/>
            <person name="Wing R.A."/>
            <person name="Wolfner M.F."/>
            <person name="Wong A."/>
            <person name="Wong G.K."/>
            <person name="Wu C.I."/>
            <person name="Wu G."/>
            <person name="Yamamoto D."/>
            <person name="Yang H.P."/>
            <person name="Yang S.P."/>
            <person name="Yorke J.A."/>
            <person name="Yoshida K."/>
            <person name="Zdobnov E."/>
            <person name="Zhang P."/>
            <person name="Zhang Y."/>
            <person name="Zimin A.V."/>
            <person name="Baldwin J."/>
            <person name="Abdouelleil A."/>
            <person name="Abdulkadir J."/>
            <person name="Abebe A."/>
            <person name="Abera B."/>
            <person name="Abreu J."/>
            <person name="Acer S.C."/>
            <person name="Aftuck L."/>
            <person name="Alexander A."/>
            <person name="An P."/>
            <person name="Anderson E."/>
            <person name="Anderson S."/>
            <person name="Arachi H."/>
            <person name="Azer M."/>
            <person name="Bachantsang P."/>
            <person name="Barry A."/>
            <person name="Bayul T."/>
            <person name="Berlin A."/>
            <person name="Bessette D."/>
            <person name="Bloom T."/>
            <person name="Blye J."/>
            <person name="Boguslavskiy L."/>
            <person name="Bonnet C."/>
            <person name="Boukhgalter B."/>
            <person name="Bourzgui I."/>
            <person name="Brown A."/>
            <person name="Cahill P."/>
            <person name="Channer S."/>
            <person name="Cheshatsang Y."/>
            <person name="Chuda L."/>
            <person name="Citroen M."/>
            <person name="Collymore A."/>
            <person name="Cooke P."/>
            <person name="Costello M."/>
            <person name="D'Aco K."/>
            <person name="Daza R."/>
            <person name="De Haan G."/>
            <person name="DeGray S."/>
            <person name="DeMaso C."/>
            <person name="Dhargay N."/>
            <person name="Dooley K."/>
            <person name="Dooley E."/>
            <person name="Doricent M."/>
            <person name="Dorje P."/>
            <person name="Dorjee K."/>
            <person name="Dupes A."/>
            <person name="Elong R."/>
            <person name="Falk J."/>
            <person name="Farina A."/>
            <person name="Faro S."/>
            <person name="Ferguson D."/>
            <person name="Fisher S."/>
            <person name="Foley C.D."/>
            <person name="Franke A."/>
            <person name="Friedrich D."/>
            <person name="Gadbois L."/>
            <person name="Gearin G."/>
            <person name="Gearin C.R."/>
            <person name="Giannoukos G."/>
            <person name="Goode T."/>
            <person name="Graham J."/>
            <person name="Grandbois E."/>
            <person name="Grewal S."/>
            <person name="Gyaltsen K."/>
            <person name="Hafez N."/>
            <person name="Hagos B."/>
            <person name="Hall J."/>
            <person name="Henson C."/>
            <person name="Hollinger A."/>
            <person name="Honan T."/>
            <person name="Huard M.D."/>
            <person name="Hughes L."/>
            <person name="Hurhula B."/>
            <person name="Husby M.E."/>
            <person name="Kamat A."/>
            <person name="Kanga B."/>
            <person name="Kashin S."/>
            <person name="Khazanovich D."/>
            <person name="Kisner P."/>
            <person name="Lance K."/>
            <person name="Lara M."/>
            <person name="Lee W."/>
            <person name="Lennon N."/>
            <person name="Letendre F."/>
            <person name="LeVine R."/>
            <person name="Lipovsky A."/>
            <person name="Liu X."/>
            <person name="Liu J."/>
            <person name="Liu S."/>
            <person name="Lokyitsang T."/>
            <person name="Lokyitsang Y."/>
            <person name="Lubonja R."/>
            <person name="Lui A."/>
            <person name="MacDonald P."/>
            <person name="Magnisalis V."/>
            <person name="Maru K."/>
            <person name="Matthews C."/>
            <person name="McCusker W."/>
            <person name="McDonough S."/>
            <person name="Mehta T."/>
            <person name="Meldrim J."/>
            <person name="Meneus L."/>
            <person name="Mihai O."/>
            <person name="Mihalev A."/>
            <person name="Mihova T."/>
            <person name="Mittelman R."/>
            <person name="Mlenga V."/>
            <person name="Montmayeur A."/>
            <person name="Mulrain L."/>
            <person name="Navidi A."/>
            <person name="Naylor J."/>
            <person name="Negash T."/>
            <person name="Nguyen T."/>
            <person name="Nguyen N."/>
            <person name="Nicol R."/>
            <person name="Norbu C."/>
            <person name="Norbu N."/>
            <person name="Novod N."/>
            <person name="O'Neill B."/>
            <person name="Osman S."/>
            <person name="Markiewicz E."/>
            <person name="Oyono O.L."/>
            <person name="Patti C."/>
            <person name="Phunkhang P."/>
            <person name="Pierre F."/>
            <person name="Priest M."/>
            <person name="Raghuraman S."/>
            <person name="Rege F."/>
            <person name="Reyes R."/>
            <person name="Rise C."/>
            <person name="Rogov P."/>
            <person name="Ross K."/>
            <person name="Ryan E."/>
            <person name="Settipalli S."/>
            <person name="Shea T."/>
            <person name="Sherpa N."/>
            <person name="Shi L."/>
            <person name="Shih D."/>
            <person name="Sparrow T."/>
            <person name="Spaulding J."/>
            <person name="Stalker J."/>
            <person name="Stange-Thomann N."/>
            <person name="Stavropoulos S."/>
            <person name="Stone C."/>
            <person name="Strader C."/>
            <person name="Tesfaye S."/>
            <person name="Thomson T."/>
            <person name="Thoulutsang Y."/>
            <person name="Thoulutsang D."/>
            <person name="Topham K."/>
            <person name="Topping I."/>
            <person name="Tsamla T."/>
            <person name="Vassiliev H."/>
            <person name="Vo A."/>
            <person name="Wangchuk T."/>
            <person name="Wangdi T."/>
            <person name="Weiand M."/>
            <person name="Wilkinson J."/>
            <person name="Wilson A."/>
            <person name="Yadav S."/>
            <person name="Young G."/>
            <person name="Yu Q."/>
            <person name="Zembek L."/>
            <person name="Zhong D."/>
            <person name="Zimmer A."/>
            <person name="Zwirko Z."/>
            <person name="Jaffe D.B."/>
            <person name="Alvarez P."/>
            <person name="Brockman W."/>
            <person name="Butler J."/>
            <person name="Chin C."/>
            <person name="Gnerre S."/>
            <person name="Grabherr M."/>
            <person name="Kleber M."/>
            <person name="Mauceli E."/>
            <person name="MacCallum I."/>
        </authorList>
    </citation>
    <scope>NUCLEOTIDE SEQUENCE [LARGE SCALE GENOMIC DNA]</scope>
    <source>
        <strain evidence="3">Tucson 14024-0371.13</strain>
    </source>
</reference>
<name>A0A0P8XHR9_DROAN</name>
<proteinExistence type="predicted"/>
<sequence>MSLILVLLFAAVAANHCDKPCPTKEDPGCVSRDGKCYFTIPNPCVLHALNCYRKSKKLSVLEPLSRNKCGPNLVPVCDNVDTS</sequence>
<evidence type="ECO:0000313" key="3">
    <source>
        <dbReference type="Proteomes" id="UP000007801"/>
    </source>
</evidence>
<dbReference type="Proteomes" id="UP000007801">
    <property type="component" value="Unassembled WGS sequence"/>
</dbReference>
<evidence type="ECO:0000256" key="1">
    <source>
        <dbReference type="SAM" id="SignalP"/>
    </source>
</evidence>
<keyword evidence="1" id="KW-0732">Signal</keyword>
<evidence type="ECO:0008006" key="4">
    <source>
        <dbReference type="Google" id="ProtNLM"/>
    </source>
</evidence>
<dbReference type="AlphaFoldDB" id="A0A0P8XHR9"/>
<dbReference type="SMR" id="A0A0P8XHR9"/>
<gene>
    <name evidence="2" type="primary">Dana\GF26649</name>
    <name evidence="2" type="ORF">GF26649</name>
</gene>
<evidence type="ECO:0000313" key="2">
    <source>
        <dbReference type="EMBL" id="KPU74426.1"/>
    </source>
</evidence>
<accession>A0A0P8XHR9</accession>
<dbReference type="EMBL" id="CH902624">
    <property type="protein sequence ID" value="KPU74426.1"/>
    <property type="molecule type" value="Genomic_DNA"/>
</dbReference>
<feature type="chain" id="PRO_5006153934" description="Kazal-like domain-containing protein" evidence="1">
    <location>
        <begin position="18"/>
        <end position="83"/>
    </location>
</feature>
<dbReference type="InParanoid" id="A0A0P8XHR9"/>
<protein>
    <recommendedName>
        <fullName evidence="4">Kazal-like domain-containing protein</fullName>
    </recommendedName>
</protein>
<organism evidence="2 3">
    <name type="scientific">Drosophila ananassae</name>
    <name type="common">Fruit fly</name>
    <dbReference type="NCBI Taxonomy" id="7217"/>
    <lineage>
        <taxon>Eukaryota</taxon>
        <taxon>Metazoa</taxon>
        <taxon>Ecdysozoa</taxon>
        <taxon>Arthropoda</taxon>
        <taxon>Hexapoda</taxon>
        <taxon>Insecta</taxon>
        <taxon>Pterygota</taxon>
        <taxon>Neoptera</taxon>
        <taxon>Endopterygota</taxon>
        <taxon>Diptera</taxon>
        <taxon>Brachycera</taxon>
        <taxon>Muscomorpha</taxon>
        <taxon>Ephydroidea</taxon>
        <taxon>Drosophilidae</taxon>
        <taxon>Drosophila</taxon>
        <taxon>Sophophora</taxon>
    </lineage>
</organism>
<keyword evidence="3" id="KW-1185">Reference proteome</keyword>
<dbReference type="OrthoDB" id="7835804at2759"/>
<feature type="signal peptide" evidence="1">
    <location>
        <begin position="1"/>
        <end position="17"/>
    </location>
</feature>